<dbReference type="EMBL" id="CP023483">
    <property type="protein sequence ID" value="ATF26575.1"/>
    <property type="molecule type" value="Genomic_DNA"/>
</dbReference>
<dbReference type="InterPro" id="IPR005119">
    <property type="entry name" value="LysR_subst-bd"/>
</dbReference>
<comment type="similarity">
    <text evidence="1">Belongs to the LysR transcriptional regulatory family.</text>
</comment>
<dbReference type="GO" id="GO:0005829">
    <property type="term" value="C:cytosol"/>
    <property type="evidence" value="ECO:0007669"/>
    <property type="project" value="TreeGrafter"/>
</dbReference>
<dbReference type="InterPro" id="IPR036388">
    <property type="entry name" value="WH-like_DNA-bd_sf"/>
</dbReference>
<dbReference type="Gene3D" id="3.40.190.290">
    <property type="match status" value="1"/>
</dbReference>
<dbReference type="GO" id="GO:0003677">
    <property type="term" value="F:DNA binding"/>
    <property type="evidence" value="ECO:0007669"/>
    <property type="project" value="UniProtKB-KW"/>
</dbReference>
<reference evidence="6 8" key="1">
    <citation type="submission" date="2017-09" db="EMBL/GenBank/DDBJ databases">
        <title>Complete Genome Sequences of Two Strains of the Meat Spoilage Bacterium Brochothrix thermosphacta Isolated from Ground Chicken.</title>
        <authorList>
            <person name="Paoli G.C."/>
            <person name="Wijey C."/>
            <person name="Chen C.-Y."/>
            <person name="Nguyen L."/>
            <person name="Yan X."/>
            <person name="Irwin P.L."/>
        </authorList>
    </citation>
    <scope>NUCLEOTIDE SEQUENCE [LARGE SCALE GENOMIC DNA]</scope>
    <source>
        <strain evidence="6 8">BI</strain>
    </source>
</reference>
<dbReference type="Gene3D" id="1.10.10.10">
    <property type="entry name" value="Winged helix-like DNA-binding domain superfamily/Winged helix DNA-binding domain"/>
    <property type="match status" value="1"/>
</dbReference>
<dbReference type="AlphaFoldDB" id="A0A1D2KXY6"/>
<keyword evidence="8" id="KW-1185">Reference proteome</keyword>
<dbReference type="Pfam" id="PF00126">
    <property type="entry name" value="HTH_1"/>
    <property type="match status" value="1"/>
</dbReference>
<organism evidence="6 8">
    <name type="scientific">Brochothrix thermosphacta</name>
    <name type="common">Microbacterium thermosphactum</name>
    <dbReference type="NCBI Taxonomy" id="2756"/>
    <lineage>
        <taxon>Bacteria</taxon>
        <taxon>Bacillati</taxon>
        <taxon>Bacillota</taxon>
        <taxon>Bacilli</taxon>
        <taxon>Bacillales</taxon>
        <taxon>Listeriaceae</taxon>
        <taxon>Brochothrix</taxon>
    </lineage>
</organism>
<evidence type="ECO:0000256" key="2">
    <source>
        <dbReference type="ARBA" id="ARBA00023015"/>
    </source>
</evidence>
<dbReference type="InterPro" id="IPR000847">
    <property type="entry name" value="LysR_HTH_N"/>
</dbReference>
<proteinExistence type="inferred from homology"/>
<dbReference type="Pfam" id="PF03466">
    <property type="entry name" value="LysR_substrate"/>
    <property type="match status" value="1"/>
</dbReference>
<dbReference type="STRING" id="2756.BFR44_08080"/>
<dbReference type="RefSeq" id="WP_029090560.1">
    <property type="nucleotide sequence ID" value="NZ_CBCPHX010000002.1"/>
</dbReference>
<reference evidence="9" key="2">
    <citation type="submission" date="2018-04" db="EMBL/GenBank/DDBJ databases">
        <authorList>
            <person name="Illikoud N."/>
        </authorList>
    </citation>
    <scope>NUCLEOTIDE SEQUENCE [LARGE SCALE GENOMIC DNA]</scope>
</reference>
<dbReference type="EMBL" id="OUNC01000001">
    <property type="protein sequence ID" value="SPP26140.1"/>
    <property type="molecule type" value="Genomic_DNA"/>
</dbReference>
<dbReference type="SUPFAM" id="SSF53850">
    <property type="entry name" value="Periplasmic binding protein-like II"/>
    <property type="match status" value="1"/>
</dbReference>
<dbReference type="GO" id="GO:0003700">
    <property type="term" value="F:DNA-binding transcription factor activity"/>
    <property type="evidence" value="ECO:0007669"/>
    <property type="project" value="InterPro"/>
</dbReference>
<evidence type="ECO:0000313" key="8">
    <source>
        <dbReference type="Proteomes" id="UP000243591"/>
    </source>
</evidence>
<evidence type="ECO:0000313" key="7">
    <source>
        <dbReference type="EMBL" id="SPP26140.1"/>
    </source>
</evidence>
<dbReference type="FunFam" id="1.10.10.10:FF:000001">
    <property type="entry name" value="LysR family transcriptional regulator"/>
    <property type="match status" value="1"/>
</dbReference>
<evidence type="ECO:0000256" key="4">
    <source>
        <dbReference type="ARBA" id="ARBA00023163"/>
    </source>
</evidence>
<dbReference type="PANTHER" id="PTHR30419">
    <property type="entry name" value="HTH-TYPE TRANSCRIPTIONAL REGULATOR YBHD"/>
    <property type="match status" value="1"/>
</dbReference>
<dbReference type="Proteomes" id="UP000243591">
    <property type="component" value="Chromosome"/>
</dbReference>
<name>A0A1D2KXY6_BROTH</name>
<keyword evidence="4" id="KW-0804">Transcription</keyword>
<keyword evidence="2" id="KW-0805">Transcription regulation</keyword>
<dbReference type="KEGG" id="bths:CNY62_09320"/>
<protein>
    <submittedName>
        <fullName evidence="6">LysR family transcriptional regulator</fullName>
    </submittedName>
    <submittedName>
        <fullName evidence="7">Transcriptional regulator (LysR family) (GltC-glutamate)</fullName>
    </submittedName>
</protein>
<dbReference type="Proteomes" id="UP000270190">
    <property type="component" value="Unassembled WGS sequence"/>
</dbReference>
<dbReference type="PANTHER" id="PTHR30419:SF28">
    <property type="entry name" value="HTH-TYPE TRANSCRIPTIONAL REGULATOR BSDA"/>
    <property type="match status" value="1"/>
</dbReference>
<dbReference type="InterPro" id="IPR050950">
    <property type="entry name" value="HTH-type_LysR_regulators"/>
</dbReference>
<evidence type="ECO:0000259" key="5">
    <source>
        <dbReference type="PROSITE" id="PS50931"/>
    </source>
</evidence>
<sequence>MELRQLLYFVEVAKHEHMTKASEQLHVAQSAISRQITNLEDELGVELFNRMGRNLHLSKIGNLYLSQVKIALNELKKAENIVSEYANPEIGTVKIGFPTSLATNLLPTLISSFREKYPNINYEFVEGSNKELNENLLSGNLDLTFFSPLPIKSNFIDTFTFFNEKLKLVIPNNHHLAQKKQVNLVDLKNEKFIFFPETFSLFTDITSACESVGFQPEIIFQSADLHTINGLVEAGLGVAILPEIILADNNPKDSHIIDITNPALSRTVGIGYTLQRRLSPSEQLFKDFLISYFNVDIEVAN</sequence>
<keyword evidence="3" id="KW-0238">DNA-binding</keyword>
<dbReference type="InterPro" id="IPR036390">
    <property type="entry name" value="WH_DNA-bd_sf"/>
</dbReference>
<dbReference type="PROSITE" id="PS50931">
    <property type="entry name" value="HTH_LYSR"/>
    <property type="match status" value="1"/>
</dbReference>
<evidence type="ECO:0000313" key="6">
    <source>
        <dbReference type="EMBL" id="ATF26575.1"/>
    </source>
</evidence>
<dbReference type="SUPFAM" id="SSF46785">
    <property type="entry name" value="Winged helix' DNA-binding domain"/>
    <property type="match status" value="1"/>
</dbReference>
<dbReference type="OrthoDB" id="9803735at2"/>
<evidence type="ECO:0000256" key="1">
    <source>
        <dbReference type="ARBA" id="ARBA00009437"/>
    </source>
</evidence>
<evidence type="ECO:0000313" key="9">
    <source>
        <dbReference type="Proteomes" id="UP000270190"/>
    </source>
</evidence>
<evidence type="ECO:0000256" key="3">
    <source>
        <dbReference type="ARBA" id="ARBA00023125"/>
    </source>
</evidence>
<dbReference type="PRINTS" id="PR00039">
    <property type="entry name" value="HTHLYSR"/>
</dbReference>
<feature type="domain" description="HTH lysR-type" evidence="5">
    <location>
        <begin position="1"/>
        <end position="58"/>
    </location>
</feature>
<reference evidence="7" key="3">
    <citation type="submission" date="2018-04" db="EMBL/GenBank/DDBJ databases">
        <authorList>
            <person name="Go L.Y."/>
            <person name="Mitchell J.A."/>
        </authorList>
    </citation>
    <scope>NUCLEOTIDE SEQUENCE</scope>
    <source>
        <strain evidence="7">BSAS1 3</strain>
    </source>
</reference>
<gene>
    <name evidence="7" type="primary">gltC</name>
    <name evidence="7" type="ORF">BTBSAS_10291</name>
    <name evidence="6" type="ORF">CNY62_09320</name>
</gene>
<accession>A0A1D2KXY6</accession>